<sequence length="173" mass="17523">MNVGTALALCSMGVSAFAVLAVGAVYARLRGLERAEGAGDAARLAPAGLSPAGGQAVSLVVLLDGGCALCPGLWRQARAFTADRPDVRLVGLVAAEEAARRLADPGGPGECAPLADPGAWAEMYEGYTPCLYLVRANGVIAHRAFVYADTDVPALLTRALPAPAVPANQGGRA</sequence>
<keyword evidence="3" id="KW-1185">Reference proteome</keyword>
<evidence type="ECO:0000313" key="3">
    <source>
        <dbReference type="Proteomes" id="UP000248544"/>
    </source>
</evidence>
<gene>
    <name evidence="2" type="ORF">C1I98_03180</name>
</gene>
<protein>
    <recommendedName>
        <fullName evidence="4">Thioredoxin domain-containing protein</fullName>
    </recommendedName>
</protein>
<dbReference type="EMBL" id="POUA01000013">
    <property type="protein sequence ID" value="PZG55517.1"/>
    <property type="molecule type" value="Genomic_DNA"/>
</dbReference>
<evidence type="ECO:0000256" key="1">
    <source>
        <dbReference type="SAM" id="Phobius"/>
    </source>
</evidence>
<dbReference type="RefSeq" id="WP_158557891.1">
    <property type="nucleotide sequence ID" value="NZ_POUA01000013.1"/>
</dbReference>
<comment type="caution">
    <text evidence="2">The sequence shown here is derived from an EMBL/GenBank/DDBJ whole genome shotgun (WGS) entry which is preliminary data.</text>
</comment>
<feature type="transmembrane region" description="Helical" evidence="1">
    <location>
        <begin position="6"/>
        <end position="27"/>
    </location>
</feature>
<accession>A0A2W2IBQ8</accession>
<proteinExistence type="predicted"/>
<keyword evidence="1" id="KW-0472">Membrane</keyword>
<dbReference type="AlphaFoldDB" id="A0A2W2IBQ8"/>
<keyword evidence="1" id="KW-0812">Transmembrane</keyword>
<evidence type="ECO:0000313" key="2">
    <source>
        <dbReference type="EMBL" id="PZG55517.1"/>
    </source>
</evidence>
<organism evidence="2 3">
    <name type="scientific">Spongiactinospora gelatinilytica</name>
    <dbReference type="NCBI Taxonomy" id="2666298"/>
    <lineage>
        <taxon>Bacteria</taxon>
        <taxon>Bacillati</taxon>
        <taxon>Actinomycetota</taxon>
        <taxon>Actinomycetes</taxon>
        <taxon>Streptosporangiales</taxon>
        <taxon>Streptosporangiaceae</taxon>
        <taxon>Spongiactinospora</taxon>
    </lineage>
</organism>
<name>A0A2W2IBQ8_9ACTN</name>
<dbReference type="Proteomes" id="UP000248544">
    <property type="component" value="Unassembled WGS sequence"/>
</dbReference>
<keyword evidence="1" id="KW-1133">Transmembrane helix</keyword>
<evidence type="ECO:0008006" key="4">
    <source>
        <dbReference type="Google" id="ProtNLM"/>
    </source>
</evidence>
<reference evidence="2 3" key="1">
    <citation type="submission" date="2018-01" db="EMBL/GenBank/DDBJ databases">
        <title>Draft genome sequence of Sphaerisporangium sp. 7K107.</title>
        <authorList>
            <person name="Sahin N."/>
            <person name="Saygin H."/>
            <person name="Ay H."/>
        </authorList>
    </citation>
    <scope>NUCLEOTIDE SEQUENCE [LARGE SCALE GENOMIC DNA]</scope>
    <source>
        <strain evidence="2 3">7K107</strain>
    </source>
</reference>